<dbReference type="InterPro" id="IPR036400">
    <property type="entry name" value="Cyt_B5-like_heme/steroid_sf"/>
</dbReference>
<protein>
    <recommendedName>
        <fullName evidence="6">Cytochrome b5 heme-binding domain-containing protein</fullName>
    </recommendedName>
</protein>
<dbReference type="SUPFAM" id="SSF55856">
    <property type="entry name" value="Cytochrome b5-like heme/steroid binding domain"/>
    <property type="match status" value="1"/>
</dbReference>
<keyword evidence="2" id="KW-0479">Metal-binding</keyword>
<dbReference type="PANTHER" id="PTHR21281:SF0">
    <property type="entry name" value="CYTOCHROME B5 DOMAIN-CONTAINING PROTEIN 1"/>
    <property type="match status" value="1"/>
</dbReference>
<evidence type="ECO:0000256" key="2">
    <source>
        <dbReference type="ARBA" id="ARBA00022723"/>
    </source>
</evidence>
<dbReference type="Proteomes" id="UP001209570">
    <property type="component" value="Unassembled WGS sequence"/>
</dbReference>
<comment type="caution">
    <text evidence="4">The sequence shown here is derived from an EMBL/GenBank/DDBJ whole genome shotgun (WGS) entry which is preliminary data.</text>
</comment>
<keyword evidence="1" id="KW-0349">Heme</keyword>
<dbReference type="Gene3D" id="3.10.120.10">
    <property type="entry name" value="Cytochrome b5-like heme/steroid binding domain"/>
    <property type="match status" value="1"/>
</dbReference>
<keyword evidence="3" id="KW-0408">Iron</keyword>
<name>A0AAD5MCR1_PYTIN</name>
<dbReference type="EMBL" id="JAKCXM010000091">
    <property type="protein sequence ID" value="KAJ0402984.1"/>
    <property type="molecule type" value="Genomic_DNA"/>
</dbReference>
<accession>A0AAD5MCR1</accession>
<dbReference type="AlphaFoldDB" id="A0AAD5MCR1"/>
<evidence type="ECO:0000313" key="4">
    <source>
        <dbReference type="EMBL" id="KAJ0402984.1"/>
    </source>
</evidence>
<sequence>MESHGDESRPEAADADCWVSINDRVLDISDLITENRGLLTQPLVLHAGEDISHWFDPETLDIRKHVDPERNVELPFLPHGRFLHVPPPEPSAAWNTAVHQMPWWKDAKYVVGRLTKKARWIEIVNVLTQQRHALEVCCEETMDDIQARYLRYNAHAKSYTWKYLDDGEFVPLQMALTLEANGIPDESSVFEKLDMDEHQFKPSLYIYYNDDLTIA</sequence>
<evidence type="ECO:0000256" key="1">
    <source>
        <dbReference type="ARBA" id="ARBA00022617"/>
    </source>
</evidence>
<dbReference type="InterPro" id="IPR052320">
    <property type="entry name" value="Cytochrome_b5_domain"/>
</dbReference>
<evidence type="ECO:0000313" key="5">
    <source>
        <dbReference type="Proteomes" id="UP001209570"/>
    </source>
</evidence>
<evidence type="ECO:0000256" key="3">
    <source>
        <dbReference type="ARBA" id="ARBA00023004"/>
    </source>
</evidence>
<proteinExistence type="predicted"/>
<evidence type="ECO:0008006" key="6">
    <source>
        <dbReference type="Google" id="ProtNLM"/>
    </source>
</evidence>
<dbReference type="GO" id="GO:0046872">
    <property type="term" value="F:metal ion binding"/>
    <property type="evidence" value="ECO:0007669"/>
    <property type="project" value="UniProtKB-KW"/>
</dbReference>
<organism evidence="4 5">
    <name type="scientific">Pythium insidiosum</name>
    <name type="common">Pythiosis disease agent</name>
    <dbReference type="NCBI Taxonomy" id="114742"/>
    <lineage>
        <taxon>Eukaryota</taxon>
        <taxon>Sar</taxon>
        <taxon>Stramenopiles</taxon>
        <taxon>Oomycota</taxon>
        <taxon>Peronosporomycetes</taxon>
        <taxon>Pythiales</taxon>
        <taxon>Pythiaceae</taxon>
        <taxon>Pythium</taxon>
    </lineage>
</organism>
<gene>
    <name evidence="4" type="ORF">P43SY_009241</name>
</gene>
<keyword evidence="5" id="KW-1185">Reference proteome</keyword>
<dbReference type="PANTHER" id="PTHR21281">
    <property type="entry name" value="CYTOCHROME B5 DOMAIN-CONTAINING PROTEIN 1"/>
    <property type="match status" value="1"/>
</dbReference>
<reference evidence="4" key="1">
    <citation type="submission" date="2021-12" db="EMBL/GenBank/DDBJ databases">
        <title>Prjna785345.</title>
        <authorList>
            <person name="Rujirawat T."/>
            <person name="Krajaejun T."/>
        </authorList>
    </citation>
    <scope>NUCLEOTIDE SEQUENCE</scope>
    <source>
        <strain evidence="4">Pi057C3</strain>
    </source>
</reference>